<dbReference type="AlphaFoldDB" id="A0AAU9Z3B4"/>
<feature type="compositionally biased region" description="Basic and acidic residues" evidence="2">
    <location>
        <begin position="471"/>
        <end position="481"/>
    </location>
</feature>
<dbReference type="PANTHER" id="PTHR22574:SF2">
    <property type="entry name" value="GOLGI-ASSOCIATED RAB2 INTERACTOR PROTEIN 3"/>
    <property type="match status" value="1"/>
</dbReference>
<feature type="domain" description="Golgi associated RAB2 interactor protein-like Rab2B-binding" evidence="3">
    <location>
        <begin position="123"/>
        <end position="191"/>
    </location>
</feature>
<feature type="compositionally biased region" description="Low complexity" evidence="2">
    <location>
        <begin position="502"/>
        <end position="522"/>
    </location>
</feature>
<evidence type="ECO:0000256" key="2">
    <source>
        <dbReference type="SAM" id="MobiDB-lite"/>
    </source>
</evidence>
<evidence type="ECO:0000256" key="1">
    <source>
        <dbReference type="ARBA" id="ARBA00038379"/>
    </source>
</evidence>
<reference evidence="4" key="1">
    <citation type="submission" date="2022-06" db="EMBL/GenBank/DDBJ databases">
        <authorList>
            <person name="Andreotti S."/>
            <person name="Wyler E."/>
        </authorList>
    </citation>
    <scope>NUCLEOTIDE SEQUENCE</scope>
</reference>
<sequence>MPGMKRTMSSECLLPYYTAHSYRSMGVFNTSMGNLQRQLYKGGEYDIFKYAPMFESDFIQISKKGEVIDVHNRVRMVTVCIASTSPVLPLPDVMLLARPAKVCEEHARRARFIKGRGRKPSKTLELTRLLPLKFVKISIHDREKQQLRLKLATGRTFYLQLCPSSDAREDLFCYWEKLVYLLRPPIDSCSSSPTLHTGDTCTPEEDKSLLGSDIHGEGDQDSGLQRLRDVSGTTSAAFAGGEGTQPAIAASTAVGSQGSAKGVAAGAAGGTVAAGVTTSPSAGVAKVGAATGSPSGAVSMATTKSPGSCQIITALAGTASKDLGGNGSSKALAAVANISSEDIDVVLAGAASSSSESISAGGAASATADSSLSVAFAGTMTTKEPAADKPEAPLVSTLQSEGYMCERDGSQKVSHTGSEAQKEKQERREKKDRNSSRKSSHHHRSGASHRSSGKDKTRKSSSHRSVSGHGKTREDKKEKRYSSLRGKRHGSSHKSESRTAQKPSKSRSTPSSGSVSKKSSKISSFLRSFIIRPTSKLGPTSRDRGGVDIVTKTVEKHNIETKMEKGKELEFSGTVTETTERIIFETKSI</sequence>
<protein>
    <submittedName>
        <fullName evidence="4">Fam71b protein</fullName>
    </submittedName>
</protein>
<gene>
    <name evidence="4" type="primary">Fam71b</name>
    <name evidence="4" type="ORF">PHOROB_LOCUS4543</name>
</gene>
<name>A0AAU9Z3B4_PHORO</name>
<comment type="caution">
    <text evidence="4">The sequence shown here is derived from an EMBL/GenBank/DDBJ whole genome shotgun (WGS) entry which is preliminary data.</text>
</comment>
<organism evidence="4 5">
    <name type="scientific">Phodopus roborovskii</name>
    <name type="common">Roborovski's desert hamster</name>
    <name type="synonym">Cricetulus roborovskii</name>
    <dbReference type="NCBI Taxonomy" id="109678"/>
    <lineage>
        <taxon>Eukaryota</taxon>
        <taxon>Metazoa</taxon>
        <taxon>Chordata</taxon>
        <taxon>Craniata</taxon>
        <taxon>Vertebrata</taxon>
        <taxon>Euteleostomi</taxon>
        <taxon>Mammalia</taxon>
        <taxon>Eutheria</taxon>
        <taxon>Euarchontoglires</taxon>
        <taxon>Glires</taxon>
        <taxon>Rodentia</taxon>
        <taxon>Myomorpha</taxon>
        <taxon>Muroidea</taxon>
        <taxon>Cricetidae</taxon>
        <taxon>Cricetinae</taxon>
        <taxon>Phodopus</taxon>
    </lineage>
</organism>
<feature type="compositionally biased region" description="Basic and acidic residues" evidence="2">
    <location>
        <begin position="420"/>
        <end position="435"/>
    </location>
</feature>
<feature type="compositionally biased region" description="Polar residues" evidence="2">
    <location>
        <begin position="191"/>
        <end position="200"/>
    </location>
</feature>
<dbReference type="EMBL" id="CALSGD010001391">
    <property type="protein sequence ID" value="CAH6786478.1"/>
    <property type="molecule type" value="Genomic_DNA"/>
</dbReference>
<dbReference type="GO" id="GO:0007286">
    <property type="term" value="P:spermatid development"/>
    <property type="evidence" value="ECO:0007669"/>
    <property type="project" value="UniProtKB-ARBA"/>
</dbReference>
<dbReference type="GO" id="GO:0005634">
    <property type="term" value="C:nucleus"/>
    <property type="evidence" value="ECO:0007669"/>
    <property type="project" value="TreeGrafter"/>
</dbReference>
<proteinExistence type="inferred from homology"/>
<dbReference type="Proteomes" id="UP001152836">
    <property type="component" value="Unassembled WGS sequence"/>
</dbReference>
<feature type="compositionally biased region" description="Basic and acidic residues" evidence="2">
    <location>
        <begin position="204"/>
        <end position="218"/>
    </location>
</feature>
<feature type="region of interest" description="Disordered" evidence="2">
    <location>
        <begin position="408"/>
        <end position="522"/>
    </location>
</feature>
<dbReference type="PANTHER" id="PTHR22574">
    <property type="match status" value="1"/>
</dbReference>
<evidence type="ECO:0000259" key="3">
    <source>
        <dbReference type="Pfam" id="PF12480"/>
    </source>
</evidence>
<accession>A0AAU9Z3B4</accession>
<dbReference type="InterPro" id="IPR022168">
    <property type="entry name" value="GARIL-like_Rab2B-bd"/>
</dbReference>
<comment type="similarity">
    <text evidence="1">Belongs to the GARIN family.</text>
</comment>
<dbReference type="Pfam" id="PF12480">
    <property type="entry name" value="GARIL_Rab2_bd"/>
    <property type="match status" value="1"/>
</dbReference>
<feature type="compositionally biased region" description="Basic residues" evidence="2">
    <location>
        <begin position="436"/>
        <end position="447"/>
    </location>
</feature>
<evidence type="ECO:0000313" key="5">
    <source>
        <dbReference type="Proteomes" id="UP001152836"/>
    </source>
</evidence>
<keyword evidence="5" id="KW-1185">Reference proteome</keyword>
<evidence type="ECO:0000313" key="4">
    <source>
        <dbReference type="EMBL" id="CAH6786478.1"/>
    </source>
</evidence>
<feature type="region of interest" description="Disordered" evidence="2">
    <location>
        <begin position="191"/>
        <end position="224"/>
    </location>
</feature>